<dbReference type="InterPro" id="IPR001579">
    <property type="entry name" value="Glyco_hydro_18_chit_AS"/>
</dbReference>
<dbReference type="SUPFAM" id="SSF51445">
    <property type="entry name" value="(Trans)glycosidases"/>
    <property type="match status" value="1"/>
</dbReference>
<dbReference type="GO" id="GO:0008061">
    <property type="term" value="F:chitin binding"/>
    <property type="evidence" value="ECO:0007669"/>
    <property type="project" value="UniProtKB-KW"/>
</dbReference>
<accession>A0A9P4JAY6</accession>
<keyword evidence="5" id="KW-0146">Chitin degradation</keyword>
<feature type="signal peptide" evidence="11">
    <location>
        <begin position="1"/>
        <end position="21"/>
    </location>
</feature>
<dbReference type="InterPro" id="IPR050542">
    <property type="entry name" value="Glycosyl_Hydrlase18_Chitinase"/>
</dbReference>
<keyword evidence="3" id="KW-0147">Chitin-binding</keyword>
<evidence type="ECO:0000256" key="3">
    <source>
        <dbReference type="ARBA" id="ARBA00022669"/>
    </source>
</evidence>
<evidence type="ECO:0000256" key="4">
    <source>
        <dbReference type="ARBA" id="ARBA00022801"/>
    </source>
</evidence>
<evidence type="ECO:0000256" key="2">
    <source>
        <dbReference type="ARBA" id="ARBA00012729"/>
    </source>
</evidence>
<dbReference type="EMBL" id="ML994456">
    <property type="protein sequence ID" value="KAF2196172.1"/>
    <property type="molecule type" value="Genomic_DNA"/>
</dbReference>
<sequence>MRWNSALIAATASVFASSATAAFNAASNTNMVMYWGQGYDQIPLEDVCNDDSIDIVVIGFINGFPKKVGDYPASNFAKDCGASYYPNPDGTGPSKLFDSCPSIGPGIKSCQNKGKKVFLSIGGGWPTDYYIPNQDVAKYFADFLWGAFGPQTAKWVADKKPRPFGDAAVDGFDLDIESYIEPAPFTSYQYANYGTLVTQLKKNVYPNGLQPLISGAPQCVIPDARLADAIKVSKFDFLFIQFYNNGAAGCGTRAGYEGLSKKTTTFTFDNWITWLRSNSNNKEVKVYIGMPAGIAAVPNDEASYLQPSEASALIKTYYNKYPTQFGGVMLWEATVSARNKICDKPYGTTIKRILNAIIRCVHHTLLNFELQFVRGIYDKVLHVYFQHTGFHVHAARYHYVFELKLLGDFQL</sequence>
<dbReference type="PROSITE" id="PS01095">
    <property type="entry name" value="GH18_1"/>
    <property type="match status" value="1"/>
</dbReference>
<keyword evidence="6" id="KW-0119">Carbohydrate metabolism</keyword>
<dbReference type="CDD" id="cd02877">
    <property type="entry name" value="GH18_hevamine_XipI_class_III"/>
    <property type="match status" value="1"/>
</dbReference>
<dbReference type="InterPro" id="IPR001223">
    <property type="entry name" value="Glyco_hydro18_cat"/>
</dbReference>
<dbReference type="AlphaFoldDB" id="A0A9P4JAY6"/>
<evidence type="ECO:0000256" key="11">
    <source>
        <dbReference type="SAM" id="SignalP"/>
    </source>
</evidence>
<dbReference type="Gene3D" id="3.20.20.80">
    <property type="entry name" value="Glycosidases"/>
    <property type="match status" value="1"/>
</dbReference>
<evidence type="ECO:0000256" key="6">
    <source>
        <dbReference type="ARBA" id="ARBA00023277"/>
    </source>
</evidence>
<comment type="caution">
    <text evidence="13">The sequence shown here is derived from an EMBL/GenBank/DDBJ whole genome shotgun (WGS) entry which is preliminary data.</text>
</comment>
<dbReference type="PROSITE" id="PS51910">
    <property type="entry name" value="GH18_2"/>
    <property type="match status" value="1"/>
</dbReference>
<dbReference type="GO" id="GO:0005576">
    <property type="term" value="C:extracellular region"/>
    <property type="evidence" value="ECO:0007669"/>
    <property type="project" value="TreeGrafter"/>
</dbReference>
<evidence type="ECO:0000256" key="9">
    <source>
        <dbReference type="ARBA" id="ARBA00025727"/>
    </source>
</evidence>
<dbReference type="PANTHER" id="PTHR45708">
    <property type="entry name" value="ENDOCHITINASE"/>
    <property type="match status" value="1"/>
</dbReference>
<evidence type="ECO:0000256" key="1">
    <source>
        <dbReference type="ARBA" id="ARBA00000822"/>
    </source>
</evidence>
<comment type="catalytic activity">
    <reaction evidence="1">
        <text>Random endo-hydrolysis of N-acetyl-beta-D-glucosaminide (1-&gt;4)-beta-linkages in chitin and chitodextrins.</text>
        <dbReference type="EC" id="3.2.1.14"/>
    </reaction>
</comment>
<name>A0A9P4JAY6_9PLEO</name>
<protein>
    <recommendedName>
        <fullName evidence="2">chitinase</fullName>
        <ecNumber evidence="2">3.2.1.14</ecNumber>
    </recommendedName>
</protein>
<feature type="domain" description="GH18" evidence="12">
    <location>
        <begin position="29"/>
        <end position="357"/>
    </location>
</feature>
<reference evidence="13" key="1">
    <citation type="journal article" date="2020" name="Stud. Mycol.">
        <title>101 Dothideomycetes genomes: a test case for predicting lifestyles and emergence of pathogens.</title>
        <authorList>
            <person name="Haridas S."/>
            <person name="Albert R."/>
            <person name="Binder M."/>
            <person name="Bloem J."/>
            <person name="Labutti K."/>
            <person name="Salamov A."/>
            <person name="Andreopoulos B."/>
            <person name="Baker S."/>
            <person name="Barry K."/>
            <person name="Bills G."/>
            <person name="Bluhm B."/>
            <person name="Cannon C."/>
            <person name="Castanera R."/>
            <person name="Culley D."/>
            <person name="Daum C."/>
            <person name="Ezra D."/>
            <person name="Gonzalez J."/>
            <person name="Henrissat B."/>
            <person name="Kuo A."/>
            <person name="Liang C."/>
            <person name="Lipzen A."/>
            <person name="Lutzoni F."/>
            <person name="Magnuson J."/>
            <person name="Mondo S."/>
            <person name="Nolan M."/>
            <person name="Ohm R."/>
            <person name="Pangilinan J."/>
            <person name="Park H.-J."/>
            <person name="Ramirez L."/>
            <person name="Alfaro M."/>
            <person name="Sun H."/>
            <person name="Tritt A."/>
            <person name="Yoshinaga Y."/>
            <person name="Zwiers L.-H."/>
            <person name="Turgeon B."/>
            <person name="Goodwin S."/>
            <person name="Spatafora J."/>
            <person name="Crous P."/>
            <person name="Grigoriev I."/>
        </authorList>
    </citation>
    <scope>NUCLEOTIDE SEQUENCE</scope>
    <source>
        <strain evidence="13">ATCC 74209</strain>
    </source>
</reference>
<comment type="similarity">
    <text evidence="9">Belongs to the glycosyl hydrolase 18 family. Chitinase class III subfamily.</text>
</comment>
<evidence type="ECO:0000256" key="5">
    <source>
        <dbReference type="ARBA" id="ARBA00023024"/>
    </source>
</evidence>
<evidence type="ECO:0000256" key="10">
    <source>
        <dbReference type="RuleBase" id="RU000489"/>
    </source>
</evidence>
<keyword evidence="7 10" id="KW-0326">Glycosidase</keyword>
<dbReference type="InterPro" id="IPR017853">
    <property type="entry name" value="GH"/>
</dbReference>
<evidence type="ECO:0000259" key="12">
    <source>
        <dbReference type="PROSITE" id="PS51910"/>
    </source>
</evidence>
<keyword evidence="11" id="KW-0732">Signal</keyword>
<keyword evidence="4 10" id="KW-0378">Hydrolase</keyword>
<dbReference type="Pfam" id="PF00704">
    <property type="entry name" value="Glyco_hydro_18"/>
    <property type="match status" value="1"/>
</dbReference>
<feature type="chain" id="PRO_5040142786" description="chitinase" evidence="11">
    <location>
        <begin position="22"/>
        <end position="411"/>
    </location>
</feature>
<dbReference type="GO" id="GO:0006032">
    <property type="term" value="P:chitin catabolic process"/>
    <property type="evidence" value="ECO:0007669"/>
    <property type="project" value="UniProtKB-KW"/>
</dbReference>
<keyword evidence="14" id="KW-1185">Reference proteome</keyword>
<evidence type="ECO:0000313" key="13">
    <source>
        <dbReference type="EMBL" id="KAF2196172.1"/>
    </source>
</evidence>
<gene>
    <name evidence="13" type="ORF">GQ43DRAFT_476563</name>
</gene>
<proteinExistence type="inferred from homology"/>
<dbReference type="GO" id="GO:0000272">
    <property type="term" value="P:polysaccharide catabolic process"/>
    <property type="evidence" value="ECO:0007669"/>
    <property type="project" value="UniProtKB-KW"/>
</dbReference>
<dbReference type="EC" id="3.2.1.14" evidence="2"/>
<organism evidence="13 14">
    <name type="scientific">Delitschia confertaspora ATCC 74209</name>
    <dbReference type="NCBI Taxonomy" id="1513339"/>
    <lineage>
        <taxon>Eukaryota</taxon>
        <taxon>Fungi</taxon>
        <taxon>Dikarya</taxon>
        <taxon>Ascomycota</taxon>
        <taxon>Pezizomycotina</taxon>
        <taxon>Dothideomycetes</taxon>
        <taxon>Pleosporomycetidae</taxon>
        <taxon>Pleosporales</taxon>
        <taxon>Delitschiaceae</taxon>
        <taxon>Delitschia</taxon>
    </lineage>
</organism>
<dbReference type="InterPro" id="IPR045321">
    <property type="entry name" value="Cts1-like"/>
</dbReference>
<dbReference type="Proteomes" id="UP000799536">
    <property type="component" value="Unassembled WGS sequence"/>
</dbReference>
<evidence type="ECO:0000256" key="7">
    <source>
        <dbReference type="ARBA" id="ARBA00023295"/>
    </source>
</evidence>
<dbReference type="OrthoDB" id="6020543at2759"/>
<dbReference type="GO" id="GO:0008843">
    <property type="term" value="F:endochitinase activity"/>
    <property type="evidence" value="ECO:0007669"/>
    <property type="project" value="UniProtKB-EC"/>
</dbReference>
<dbReference type="PANTHER" id="PTHR45708:SF49">
    <property type="entry name" value="ENDOCHITINASE"/>
    <property type="match status" value="1"/>
</dbReference>
<evidence type="ECO:0000256" key="8">
    <source>
        <dbReference type="ARBA" id="ARBA00023326"/>
    </source>
</evidence>
<evidence type="ECO:0000313" key="14">
    <source>
        <dbReference type="Proteomes" id="UP000799536"/>
    </source>
</evidence>
<keyword evidence="8" id="KW-0624">Polysaccharide degradation</keyword>